<dbReference type="eggNOG" id="COG4626">
    <property type="taxonomic scope" value="Bacteria"/>
</dbReference>
<sequence>MLTLRVLLRDKLWRLNHLYWITDKEGKPVRFTMTPEQLEYFEGMHHRNIILKARQLGFTTSSSWTPRCLRLPDAP</sequence>
<accession>A0A085JG95</accession>
<gene>
    <name evidence="1" type="ORF">GTPT_1830</name>
</gene>
<reference evidence="1 2" key="1">
    <citation type="submission" date="2014-05" db="EMBL/GenBank/DDBJ databases">
        <title>ATOL: Assembling a taxonomically balanced genome-scale reconstruction of the evolutionary history of the Enterobacteriaceae.</title>
        <authorList>
            <person name="Plunkett G.III."/>
            <person name="Neeno-Eckwall E.C."/>
            <person name="Glasner J.D."/>
            <person name="Perna N.T."/>
        </authorList>
    </citation>
    <scope>NUCLEOTIDE SEQUENCE [LARGE SCALE GENOMIC DNA]</scope>
    <source>
        <strain evidence="1 2">ATCC 33301</strain>
    </source>
</reference>
<keyword evidence="2" id="KW-1185">Reference proteome</keyword>
<dbReference type="EMBL" id="JMPR01000031">
    <property type="protein sequence ID" value="KFD19491.1"/>
    <property type="molecule type" value="Genomic_DNA"/>
</dbReference>
<protein>
    <submittedName>
        <fullName evidence="1">Uncharacterized protein</fullName>
    </submittedName>
</protein>
<name>A0A085JG95_9GAMM</name>
<proteinExistence type="predicted"/>
<organism evidence="1 2">
    <name type="scientific">Tatumella ptyseos ATCC 33301</name>
    <dbReference type="NCBI Taxonomy" id="1005995"/>
    <lineage>
        <taxon>Bacteria</taxon>
        <taxon>Pseudomonadati</taxon>
        <taxon>Pseudomonadota</taxon>
        <taxon>Gammaproteobacteria</taxon>
        <taxon>Enterobacterales</taxon>
        <taxon>Erwiniaceae</taxon>
        <taxon>Tatumella</taxon>
    </lineage>
</organism>
<dbReference type="Proteomes" id="UP000028602">
    <property type="component" value="Unassembled WGS sequence"/>
</dbReference>
<dbReference type="Gene3D" id="3.40.50.300">
    <property type="entry name" value="P-loop containing nucleotide triphosphate hydrolases"/>
    <property type="match status" value="1"/>
</dbReference>
<dbReference type="AlphaFoldDB" id="A0A085JG95"/>
<evidence type="ECO:0000313" key="1">
    <source>
        <dbReference type="EMBL" id="KFD19491.1"/>
    </source>
</evidence>
<dbReference type="InterPro" id="IPR027417">
    <property type="entry name" value="P-loop_NTPase"/>
</dbReference>
<evidence type="ECO:0000313" key="2">
    <source>
        <dbReference type="Proteomes" id="UP000028602"/>
    </source>
</evidence>
<comment type="caution">
    <text evidence="1">The sequence shown here is derived from an EMBL/GenBank/DDBJ whole genome shotgun (WGS) entry which is preliminary data.</text>
</comment>